<dbReference type="Gene3D" id="1.20.90.10">
    <property type="entry name" value="Phospholipase A2 domain"/>
    <property type="match status" value="1"/>
</dbReference>
<name>A0A376GYU5_ENTGA</name>
<organism evidence="4 5">
    <name type="scientific">Enterococcus gallinarum</name>
    <dbReference type="NCBI Taxonomy" id="1353"/>
    <lineage>
        <taxon>Bacteria</taxon>
        <taxon>Bacillati</taxon>
        <taxon>Bacillota</taxon>
        <taxon>Bacilli</taxon>
        <taxon>Lactobacillales</taxon>
        <taxon>Enterococcaceae</taxon>
        <taxon>Enterococcus</taxon>
    </lineage>
</organism>
<accession>A0A376GYU5</accession>
<dbReference type="Proteomes" id="UP000254807">
    <property type="component" value="Unassembled WGS sequence"/>
</dbReference>
<dbReference type="EMBL" id="JARPZN010000037">
    <property type="protein sequence ID" value="MDT2692172.1"/>
    <property type="molecule type" value="Genomic_DNA"/>
</dbReference>
<evidence type="ECO:0000313" key="3">
    <source>
        <dbReference type="EMBL" id="MDT2692172.1"/>
    </source>
</evidence>
<dbReference type="OrthoDB" id="5125543at2"/>
<reference evidence="3" key="2">
    <citation type="submission" date="2023-03" db="EMBL/GenBank/DDBJ databases">
        <authorList>
            <person name="Shen W."/>
            <person name="Cai J."/>
        </authorList>
    </citation>
    <scope>NUCLEOTIDE SEQUENCE</scope>
    <source>
        <strain evidence="3">K69-2</strain>
    </source>
</reference>
<keyword evidence="1" id="KW-0732">Signal</keyword>
<dbReference type="InterPro" id="IPR036444">
    <property type="entry name" value="PLipase_A2_dom_sf"/>
</dbReference>
<evidence type="ECO:0000313" key="5">
    <source>
        <dbReference type="Proteomes" id="UP000254807"/>
    </source>
</evidence>
<dbReference type="AlphaFoldDB" id="A0A376GYU5"/>
<feature type="signal peptide" evidence="1">
    <location>
        <begin position="1"/>
        <end position="24"/>
    </location>
</feature>
<evidence type="ECO:0000259" key="2">
    <source>
        <dbReference type="Pfam" id="PF00068"/>
    </source>
</evidence>
<dbReference type="Proteomes" id="UP001183682">
    <property type="component" value="Unassembled WGS sequence"/>
</dbReference>
<feature type="chain" id="PRO_5042703915" evidence="1">
    <location>
        <begin position="25"/>
        <end position="215"/>
    </location>
</feature>
<feature type="domain" description="Phospholipase A2-like central" evidence="2">
    <location>
        <begin position="115"/>
        <end position="163"/>
    </location>
</feature>
<sequence length="215" mass="23789">MKRIVKILGVLGVLLISLSTFVSAGASVYASDLEDQLLFESDVTTTSEDQSQLKLLLSDVEKYIDFDGDKFFNVENALANNESQDVIAIGEAYNDMLNDERQGNIGNINRKKRAIINGLSHYGNWCGKGNNGKKPIDVLDEQCKKHDKCYESNGQWNSECDKQLVWNIAKNFGAINKIGWHARTYAVAAIVLFAGKVGGTALLKQQFPELAPFLP</sequence>
<dbReference type="RefSeq" id="WP_071870229.1">
    <property type="nucleotide sequence ID" value="NZ_JARPZN010000037.1"/>
</dbReference>
<dbReference type="GO" id="GO:0004623">
    <property type="term" value="F:phospholipase A2 activity"/>
    <property type="evidence" value="ECO:0007669"/>
    <property type="project" value="InterPro"/>
</dbReference>
<dbReference type="GO" id="GO:0050482">
    <property type="term" value="P:arachidonate secretion"/>
    <property type="evidence" value="ECO:0007669"/>
    <property type="project" value="InterPro"/>
</dbReference>
<dbReference type="GO" id="GO:0006644">
    <property type="term" value="P:phospholipid metabolic process"/>
    <property type="evidence" value="ECO:0007669"/>
    <property type="project" value="InterPro"/>
</dbReference>
<reference evidence="4 5" key="1">
    <citation type="submission" date="2018-06" db="EMBL/GenBank/DDBJ databases">
        <authorList>
            <consortium name="Pathogen Informatics"/>
            <person name="Doyle S."/>
        </authorList>
    </citation>
    <scope>NUCLEOTIDE SEQUENCE [LARGE SCALE GENOMIC DNA]</scope>
    <source>
        <strain evidence="4 5">NCTC12360</strain>
    </source>
</reference>
<dbReference type="InterPro" id="IPR016090">
    <property type="entry name" value="PLA2-like_dom"/>
</dbReference>
<dbReference type="SUPFAM" id="SSF48619">
    <property type="entry name" value="Phospholipase A2, PLA2"/>
    <property type="match status" value="1"/>
</dbReference>
<gene>
    <name evidence="4" type="ORF">NCTC12360_00503</name>
    <name evidence="3" type="ORF">P7E30_18610</name>
</gene>
<protein>
    <submittedName>
        <fullName evidence="3 4">Phospholipase A2</fullName>
    </submittedName>
</protein>
<evidence type="ECO:0000313" key="4">
    <source>
        <dbReference type="EMBL" id="STD82084.1"/>
    </source>
</evidence>
<proteinExistence type="predicted"/>
<keyword evidence="5" id="KW-1185">Reference proteome</keyword>
<evidence type="ECO:0000256" key="1">
    <source>
        <dbReference type="SAM" id="SignalP"/>
    </source>
</evidence>
<dbReference type="Pfam" id="PF00068">
    <property type="entry name" value="Phospholip_A2_1"/>
    <property type="match status" value="1"/>
</dbReference>
<dbReference type="EMBL" id="UFYW01000001">
    <property type="protein sequence ID" value="STD82084.1"/>
    <property type="molecule type" value="Genomic_DNA"/>
</dbReference>